<proteinExistence type="predicted"/>
<dbReference type="RefSeq" id="WP_157335134.1">
    <property type="nucleotide sequence ID" value="NZ_RHLK01000004.1"/>
</dbReference>
<dbReference type="Proteomes" id="UP000490800">
    <property type="component" value="Unassembled WGS sequence"/>
</dbReference>
<dbReference type="SUPFAM" id="SSF47336">
    <property type="entry name" value="ACP-like"/>
    <property type="match status" value="1"/>
</dbReference>
<gene>
    <name evidence="2" type="ORF">EDM21_09870</name>
</gene>
<sequence length="90" mass="10599">MFEKIADILCEIKGEDLELRHNLTPATDLNNDVGLDSLQMIQFMLKIEERLNITIDYDEFDYIHLESIGSFIEFLQSCESKNHQYEDVKQ</sequence>
<feature type="domain" description="Carrier" evidence="1">
    <location>
        <begin position="1"/>
        <end position="79"/>
    </location>
</feature>
<dbReference type="InterPro" id="IPR036736">
    <property type="entry name" value="ACP-like_sf"/>
</dbReference>
<evidence type="ECO:0000259" key="1">
    <source>
        <dbReference type="PROSITE" id="PS50075"/>
    </source>
</evidence>
<name>A0A7X3FHE4_9BACL</name>
<evidence type="ECO:0000313" key="3">
    <source>
        <dbReference type="Proteomes" id="UP000490800"/>
    </source>
</evidence>
<evidence type="ECO:0000313" key="2">
    <source>
        <dbReference type="EMBL" id="MVO99835.1"/>
    </source>
</evidence>
<dbReference type="AlphaFoldDB" id="A0A7X3FHE4"/>
<dbReference type="Pfam" id="PF00550">
    <property type="entry name" value="PP-binding"/>
    <property type="match status" value="1"/>
</dbReference>
<protein>
    <submittedName>
        <fullName evidence="2">Acyl carrier protein</fullName>
    </submittedName>
</protein>
<organism evidence="2 3">
    <name type="scientific">Paenibacillus lutrae</name>
    <dbReference type="NCBI Taxonomy" id="2078573"/>
    <lineage>
        <taxon>Bacteria</taxon>
        <taxon>Bacillati</taxon>
        <taxon>Bacillota</taxon>
        <taxon>Bacilli</taxon>
        <taxon>Bacillales</taxon>
        <taxon>Paenibacillaceae</taxon>
        <taxon>Paenibacillus</taxon>
    </lineage>
</organism>
<dbReference type="OrthoDB" id="1449405at2"/>
<dbReference type="EMBL" id="RHLK01000004">
    <property type="protein sequence ID" value="MVO99835.1"/>
    <property type="molecule type" value="Genomic_DNA"/>
</dbReference>
<keyword evidence="3" id="KW-1185">Reference proteome</keyword>
<comment type="caution">
    <text evidence="2">The sequence shown here is derived from an EMBL/GenBank/DDBJ whole genome shotgun (WGS) entry which is preliminary data.</text>
</comment>
<dbReference type="InterPro" id="IPR009081">
    <property type="entry name" value="PP-bd_ACP"/>
</dbReference>
<dbReference type="PROSITE" id="PS50075">
    <property type="entry name" value="CARRIER"/>
    <property type="match status" value="1"/>
</dbReference>
<dbReference type="Gene3D" id="1.10.1200.10">
    <property type="entry name" value="ACP-like"/>
    <property type="match status" value="1"/>
</dbReference>
<reference evidence="2 3" key="1">
    <citation type="journal article" date="2019" name="Microorganisms">
        <title>Paenibacillus lutrae sp. nov., A Chitinolytic Species Isolated from A River Otter in Castril Natural Park, Granada, Spain.</title>
        <authorList>
            <person name="Rodriguez M."/>
            <person name="Reina J.C."/>
            <person name="Bejar V."/>
            <person name="Llamas I."/>
        </authorList>
    </citation>
    <scope>NUCLEOTIDE SEQUENCE [LARGE SCALE GENOMIC DNA]</scope>
    <source>
        <strain evidence="2 3">N10</strain>
    </source>
</reference>
<accession>A0A7X3FHE4</accession>